<keyword evidence="4 6" id="KW-1133">Transmembrane helix</keyword>
<feature type="transmembrane region" description="Helical" evidence="6">
    <location>
        <begin position="107"/>
        <end position="130"/>
    </location>
</feature>
<dbReference type="GO" id="GO:0005886">
    <property type="term" value="C:plasma membrane"/>
    <property type="evidence" value="ECO:0007669"/>
    <property type="project" value="TreeGrafter"/>
</dbReference>
<feature type="transmembrane region" description="Helical" evidence="6">
    <location>
        <begin position="77"/>
        <end position="95"/>
    </location>
</feature>
<evidence type="ECO:0000256" key="1">
    <source>
        <dbReference type="ARBA" id="ARBA00004141"/>
    </source>
</evidence>
<evidence type="ECO:0000256" key="2">
    <source>
        <dbReference type="ARBA" id="ARBA00022692"/>
    </source>
</evidence>
<name>A0AA35G9I6_9FIRM</name>
<evidence type="ECO:0000256" key="6">
    <source>
        <dbReference type="SAM" id="Phobius"/>
    </source>
</evidence>
<dbReference type="GO" id="GO:0015648">
    <property type="term" value="F:lipid-linked peptidoglycan transporter activity"/>
    <property type="evidence" value="ECO:0007669"/>
    <property type="project" value="TreeGrafter"/>
</dbReference>
<feature type="transmembrane region" description="Helical" evidence="6">
    <location>
        <begin position="137"/>
        <end position="157"/>
    </location>
</feature>
<feature type="transmembrane region" description="Helical" evidence="6">
    <location>
        <begin position="43"/>
        <end position="65"/>
    </location>
</feature>
<sequence>MNFDLRFLRNMDWVLLAAVLALGTLGLLVVASATRGQFGEQSSAYVLKQAAGLLLGLAGLVLVLLFDYTEFERLYRFLYIANIALLSLVFVPFLGKEVNGTRGWLDLGVILVQPSEIAKVLVIVTLATLLARQEGNLGSFWHLLLAGGHIAPVLGLILLQPDLGTALVLLAIVAAMLYMAGMSGWRLGLLALLGAGALAGIVVATTVYGIQVPGVSRYQVDRILCWLEPERDVRNACYNVIQARIAIASGGLPGMGLFRGTQTQLGYVPESHTDFIFTAVAEELGFIGAAVVLLLFLVVLWRVLNAAMHAKDRYGVLLVTGVAAMIGFHVLENAGMAVGLMPVTGIPLPFISYGPTSAVANLIAVGLVLNVHMRRQTLLF</sequence>
<dbReference type="Proteomes" id="UP001163687">
    <property type="component" value="Chromosome"/>
</dbReference>
<dbReference type="KEGG" id="cmic:caldi_25930"/>
<evidence type="ECO:0000256" key="3">
    <source>
        <dbReference type="ARBA" id="ARBA00022960"/>
    </source>
</evidence>
<evidence type="ECO:0000256" key="4">
    <source>
        <dbReference type="ARBA" id="ARBA00022989"/>
    </source>
</evidence>
<organism evidence="7 8">
    <name type="scientific">Caldinitratiruptor microaerophilus</name>
    <dbReference type="NCBI Taxonomy" id="671077"/>
    <lineage>
        <taxon>Bacteria</taxon>
        <taxon>Bacillati</taxon>
        <taxon>Bacillota</taxon>
        <taxon>Clostridia</taxon>
        <taxon>Eubacteriales</taxon>
        <taxon>Symbiobacteriaceae</taxon>
        <taxon>Caldinitratiruptor</taxon>
    </lineage>
</organism>
<keyword evidence="5 6" id="KW-0472">Membrane</keyword>
<dbReference type="RefSeq" id="WP_264842148.1">
    <property type="nucleotide sequence ID" value="NZ_AP025628.1"/>
</dbReference>
<comment type="subcellular location">
    <subcellularLocation>
        <location evidence="1">Membrane</location>
        <topology evidence="1">Multi-pass membrane protein</topology>
    </subcellularLocation>
</comment>
<feature type="transmembrane region" description="Helical" evidence="6">
    <location>
        <begin position="187"/>
        <end position="210"/>
    </location>
</feature>
<proteinExistence type="predicted"/>
<dbReference type="InterPro" id="IPR001182">
    <property type="entry name" value="FtsW/RodA"/>
</dbReference>
<feature type="transmembrane region" description="Helical" evidence="6">
    <location>
        <begin position="316"/>
        <end position="338"/>
    </location>
</feature>
<dbReference type="GO" id="GO:0051301">
    <property type="term" value="P:cell division"/>
    <property type="evidence" value="ECO:0007669"/>
    <property type="project" value="InterPro"/>
</dbReference>
<reference evidence="7" key="1">
    <citation type="submission" date="2022-03" db="EMBL/GenBank/DDBJ databases">
        <title>Complete genome sequence of Caldinitratiruptor microaerophilus.</title>
        <authorList>
            <person name="Mukaiyama R."/>
            <person name="Nishiyama T."/>
            <person name="Ueda K."/>
        </authorList>
    </citation>
    <scope>NUCLEOTIDE SEQUENCE</scope>
    <source>
        <strain evidence="7">JCM 16183</strain>
    </source>
</reference>
<dbReference type="GO" id="GO:0032153">
    <property type="term" value="C:cell division site"/>
    <property type="evidence" value="ECO:0007669"/>
    <property type="project" value="TreeGrafter"/>
</dbReference>
<keyword evidence="3" id="KW-0133">Cell shape</keyword>
<dbReference type="Pfam" id="PF01098">
    <property type="entry name" value="FTSW_RODA_SPOVE"/>
    <property type="match status" value="1"/>
</dbReference>
<dbReference type="EMBL" id="AP025628">
    <property type="protein sequence ID" value="BDG61503.1"/>
    <property type="molecule type" value="Genomic_DNA"/>
</dbReference>
<dbReference type="PANTHER" id="PTHR30474">
    <property type="entry name" value="CELL CYCLE PROTEIN"/>
    <property type="match status" value="1"/>
</dbReference>
<dbReference type="GO" id="GO:0008360">
    <property type="term" value="P:regulation of cell shape"/>
    <property type="evidence" value="ECO:0007669"/>
    <property type="project" value="UniProtKB-KW"/>
</dbReference>
<protein>
    <submittedName>
        <fullName evidence="7">Rod shape-determining protein RodA</fullName>
    </submittedName>
</protein>
<dbReference type="NCBIfam" id="TIGR02210">
    <property type="entry name" value="rodA_shape"/>
    <property type="match status" value="1"/>
</dbReference>
<feature type="transmembrane region" description="Helical" evidence="6">
    <location>
        <begin position="284"/>
        <end position="304"/>
    </location>
</feature>
<dbReference type="PANTHER" id="PTHR30474:SF1">
    <property type="entry name" value="PEPTIDOGLYCAN GLYCOSYLTRANSFERASE MRDB"/>
    <property type="match status" value="1"/>
</dbReference>
<evidence type="ECO:0000313" key="7">
    <source>
        <dbReference type="EMBL" id="BDG61503.1"/>
    </source>
</evidence>
<feature type="transmembrane region" description="Helical" evidence="6">
    <location>
        <begin position="350"/>
        <end position="371"/>
    </location>
</feature>
<evidence type="ECO:0000313" key="8">
    <source>
        <dbReference type="Proteomes" id="UP001163687"/>
    </source>
</evidence>
<accession>A0AA35G9I6</accession>
<keyword evidence="2 6" id="KW-0812">Transmembrane</keyword>
<keyword evidence="8" id="KW-1185">Reference proteome</keyword>
<dbReference type="InterPro" id="IPR011923">
    <property type="entry name" value="RodA/MrdB"/>
</dbReference>
<dbReference type="AlphaFoldDB" id="A0AA35G9I6"/>
<gene>
    <name evidence="7" type="ORF">caldi_25930</name>
</gene>
<evidence type="ECO:0000256" key="5">
    <source>
        <dbReference type="ARBA" id="ARBA00023136"/>
    </source>
</evidence>
<feature type="transmembrane region" description="Helical" evidence="6">
    <location>
        <begin position="163"/>
        <end position="180"/>
    </location>
</feature>